<dbReference type="Gene3D" id="2.40.420.20">
    <property type="match status" value="1"/>
</dbReference>
<evidence type="ECO:0000259" key="3">
    <source>
        <dbReference type="Pfam" id="PF01471"/>
    </source>
</evidence>
<evidence type="ECO:0000313" key="5">
    <source>
        <dbReference type="EMBL" id="MBB6349545.1"/>
    </source>
</evidence>
<keyword evidence="5" id="KW-0378">Hydrolase</keyword>
<feature type="region of interest" description="Disordered" evidence="2">
    <location>
        <begin position="270"/>
        <end position="307"/>
    </location>
</feature>
<name>A0A7X0C8Q0_9ACTN</name>
<dbReference type="SUPFAM" id="SSF47090">
    <property type="entry name" value="PGBD-like"/>
    <property type="match status" value="1"/>
</dbReference>
<feature type="coiled-coil region" evidence="1">
    <location>
        <begin position="218"/>
        <end position="268"/>
    </location>
</feature>
<dbReference type="RefSeq" id="WP_185087098.1">
    <property type="nucleotide sequence ID" value="NZ_JACHJB010000002.1"/>
</dbReference>
<dbReference type="EMBL" id="JACHJB010000002">
    <property type="protein sequence ID" value="MBB6349545.1"/>
    <property type="molecule type" value="Genomic_DNA"/>
</dbReference>
<dbReference type="Pfam" id="PF01471">
    <property type="entry name" value="PG_binding_1"/>
    <property type="match status" value="1"/>
</dbReference>
<dbReference type="InterPro" id="IPR036366">
    <property type="entry name" value="PGBDSf"/>
</dbReference>
<dbReference type="Gene3D" id="1.10.101.10">
    <property type="entry name" value="PGBD-like superfamily/PGBD"/>
    <property type="match status" value="1"/>
</dbReference>
<protein>
    <submittedName>
        <fullName evidence="5">Peptidoglycan hydrolase-like protein with peptidoglycan-binding domain</fullName>
    </submittedName>
</protein>
<feature type="compositionally biased region" description="Low complexity" evidence="2">
    <location>
        <begin position="270"/>
        <end position="294"/>
    </location>
</feature>
<keyword evidence="6" id="KW-1185">Reference proteome</keyword>
<evidence type="ECO:0000256" key="1">
    <source>
        <dbReference type="SAM" id="Coils"/>
    </source>
</evidence>
<feature type="domain" description="Peptidoglycan binding-like" evidence="3">
    <location>
        <begin position="131"/>
        <end position="165"/>
    </location>
</feature>
<reference evidence="5 6" key="1">
    <citation type="submission" date="2020-08" db="EMBL/GenBank/DDBJ databases">
        <title>Sequencing the genomes of 1000 actinobacteria strains.</title>
        <authorList>
            <person name="Klenk H.-P."/>
        </authorList>
    </citation>
    <scope>NUCLEOTIDE SEQUENCE [LARGE SCALE GENOMIC DNA]</scope>
    <source>
        <strain evidence="5 6">DSM 45913</strain>
    </source>
</reference>
<comment type="caution">
    <text evidence="5">The sequence shown here is derived from an EMBL/GenBank/DDBJ whole genome shotgun (WGS) entry which is preliminary data.</text>
</comment>
<keyword evidence="1" id="KW-0175">Coiled coil</keyword>
<feature type="domain" description="Multidrug resistance protein MdtA-like C-terminal permuted SH3" evidence="4">
    <location>
        <begin position="530"/>
        <end position="589"/>
    </location>
</feature>
<dbReference type="Pfam" id="PF25967">
    <property type="entry name" value="RND-MFP_C"/>
    <property type="match status" value="1"/>
</dbReference>
<proteinExistence type="predicted"/>
<evidence type="ECO:0000259" key="4">
    <source>
        <dbReference type="Pfam" id="PF25967"/>
    </source>
</evidence>
<organism evidence="5 6">
    <name type="scientific">Nonomuraea muscovyensis</name>
    <dbReference type="NCBI Taxonomy" id="1124761"/>
    <lineage>
        <taxon>Bacteria</taxon>
        <taxon>Bacillati</taxon>
        <taxon>Actinomycetota</taxon>
        <taxon>Actinomycetes</taxon>
        <taxon>Streptosporangiales</taxon>
        <taxon>Streptosporangiaceae</taxon>
        <taxon>Nonomuraea</taxon>
    </lineage>
</organism>
<dbReference type="InterPro" id="IPR002477">
    <property type="entry name" value="Peptidoglycan-bd-like"/>
</dbReference>
<accession>A0A7X0C8Q0</accession>
<evidence type="ECO:0000313" key="6">
    <source>
        <dbReference type="Proteomes" id="UP000583800"/>
    </source>
</evidence>
<dbReference type="Proteomes" id="UP000583800">
    <property type="component" value="Unassembled WGS sequence"/>
</dbReference>
<sequence>MKSPRKVLLIVLAGVLVIAGAGWAVSTRLRSPADEAALRRPPRPSLVTAPVERVKLTSTVVVSGTLEYGSPLAVTLAGVVGGQDALQRATRAPRPGRLREGGLLMEVNGRPVFVLTGKVPMHRTIVPGAKGADVRQLQRALRRLGHRPPVTGVFDRATVAAVTRFYARKGYTAQQPTLEARQQRETLRKAVRTARETLAAERRALDAGRDVLPLKTRMSNAEADLKAAERALDRAVRQRLTPEEETRWDAAEAAVRAAEEKLLEAEQALAEATRPPTAAPTASTAGPTPTTTAPSPGPAPTPPADTRLPELRVANARAELDAARAALDRLEREAGEARAGRLEEARKTVRDRKEALRTAEQALRQARHLSPARLKVAGAKEDLAAAGALLAEFERTYGTTIPPGEIVFLPKLPVRLHKTQVKAGETVEKAVATVTGSSFVVAGAVEAADADLLKEGMRAVIETETGRTYPATLTAIGERAAGVAARQKDDGEQEAGSEPVLITPSSAAGLKRWSGETVTARVTVGATGAQVLAVPSAAVVTAADGRPRVQVEVAPDQVKEVEVRTGLTADGKVEVTGDLRAGDRVVVGGV</sequence>
<dbReference type="AlphaFoldDB" id="A0A7X0C8Q0"/>
<dbReference type="InterPro" id="IPR058627">
    <property type="entry name" value="MdtA-like_C"/>
</dbReference>
<evidence type="ECO:0000256" key="2">
    <source>
        <dbReference type="SAM" id="MobiDB-lite"/>
    </source>
</evidence>
<dbReference type="GO" id="GO:0016787">
    <property type="term" value="F:hydrolase activity"/>
    <property type="evidence" value="ECO:0007669"/>
    <property type="project" value="UniProtKB-KW"/>
</dbReference>
<feature type="coiled-coil region" evidence="1">
    <location>
        <begin position="313"/>
        <end position="362"/>
    </location>
</feature>
<gene>
    <name evidence="5" type="ORF">FHU36_006090</name>
</gene>
<dbReference type="InterPro" id="IPR036365">
    <property type="entry name" value="PGBD-like_sf"/>
</dbReference>